<dbReference type="AlphaFoldDB" id="A0A455UBI5"/>
<reference evidence="1 2" key="1">
    <citation type="journal article" date="2019" name="Microbiol. Resour. Announc.">
        <title>Complete Genome Sequence of Halomonas sulfidaeris Strain Esulfide1 Isolated from a Metal Sulfide Rock at a Depth of 2,200 Meters, Obtained Using Nanopore Sequencing.</title>
        <authorList>
            <person name="Saito M."/>
            <person name="Nishigata A."/>
            <person name="Galipon J."/>
            <person name="Arakawa K."/>
        </authorList>
    </citation>
    <scope>NUCLEOTIDE SEQUENCE [LARGE SCALE GENOMIC DNA]</scope>
    <source>
        <strain evidence="1 2">ATCC BAA-803</strain>
    </source>
</reference>
<accession>A0A455UBI5</accession>
<proteinExistence type="predicted"/>
<dbReference type="Proteomes" id="UP000320231">
    <property type="component" value="Chromosome"/>
</dbReference>
<evidence type="ECO:0000313" key="1">
    <source>
        <dbReference type="EMBL" id="BBI63395.1"/>
    </source>
</evidence>
<evidence type="ECO:0000313" key="2">
    <source>
        <dbReference type="Proteomes" id="UP000320231"/>
    </source>
</evidence>
<dbReference type="KEGG" id="hsr:HSBAA_47010"/>
<name>A0A455UBI5_9GAMM</name>
<gene>
    <name evidence="1" type="ORF">HSBAA_47010</name>
</gene>
<organism evidence="1 2">
    <name type="scientific">Vreelandella sulfidaeris</name>
    <dbReference type="NCBI Taxonomy" id="115553"/>
    <lineage>
        <taxon>Bacteria</taxon>
        <taxon>Pseudomonadati</taxon>
        <taxon>Pseudomonadota</taxon>
        <taxon>Gammaproteobacteria</taxon>
        <taxon>Oceanospirillales</taxon>
        <taxon>Halomonadaceae</taxon>
        <taxon>Vreelandella</taxon>
    </lineage>
</organism>
<sequence>MLFYPAQAGRNAETIYQWLLKHPRPDIDAPFDIHGEELFAPATMDGVATS</sequence>
<dbReference type="EMBL" id="AP019514">
    <property type="protein sequence ID" value="BBI63395.1"/>
    <property type="molecule type" value="Genomic_DNA"/>
</dbReference>
<protein>
    <submittedName>
        <fullName evidence="1">Uncharacterized protein</fullName>
    </submittedName>
</protein>